<dbReference type="RefSeq" id="WP_249592469.1">
    <property type="nucleotide sequence ID" value="NZ_BAAAQL010000053.1"/>
</dbReference>
<dbReference type="Proteomes" id="UP000829992">
    <property type="component" value="Chromosome"/>
</dbReference>
<keyword evidence="3" id="KW-1185">Reference proteome</keyword>
<organism evidence="2 3">
    <name type="scientific">Streptomyces durmitorensis</name>
    <dbReference type="NCBI Taxonomy" id="319947"/>
    <lineage>
        <taxon>Bacteria</taxon>
        <taxon>Bacillati</taxon>
        <taxon>Actinomycetota</taxon>
        <taxon>Actinomycetes</taxon>
        <taxon>Kitasatosporales</taxon>
        <taxon>Streptomycetaceae</taxon>
        <taxon>Streptomyces</taxon>
    </lineage>
</organism>
<reference evidence="2 3" key="1">
    <citation type="submission" date="2022-05" db="EMBL/GenBank/DDBJ databases">
        <authorList>
            <person name="Zhou X."/>
            <person name="Li K."/>
            <person name="Man Y."/>
        </authorList>
    </citation>
    <scope>NUCLEOTIDE SEQUENCE [LARGE SCALE GENOMIC DNA]</scope>
    <source>
        <strain evidence="2 3">MS405</strain>
    </source>
</reference>
<gene>
    <name evidence="2" type="ORF">M4V62_42055</name>
</gene>
<protein>
    <submittedName>
        <fullName evidence="2">Uncharacterized protein</fullName>
    </submittedName>
</protein>
<feature type="region of interest" description="Disordered" evidence="1">
    <location>
        <begin position="72"/>
        <end position="103"/>
    </location>
</feature>
<name>A0ABY4Q7L4_9ACTN</name>
<sequence length="142" mass="15337">MTVGDVREDIARQEWEMALGVLIEIGDLCPVPVAFWEFLAEAARQITLSLMGPEEGGRRSAFAGDGRLRPLWDIGGGTADGHGPDRRGPAAPNLSPPRDLSLGNAESPDAVIYVHHNGTTFRCRRGVARREHLAGGREKGKT</sequence>
<accession>A0ABY4Q7L4</accession>
<evidence type="ECO:0000256" key="1">
    <source>
        <dbReference type="SAM" id="MobiDB-lite"/>
    </source>
</evidence>
<evidence type="ECO:0000313" key="3">
    <source>
        <dbReference type="Proteomes" id="UP000829992"/>
    </source>
</evidence>
<evidence type="ECO:0000313" key="2">
    <source>
        <dbReference type="EMBL" id="UQT61137.1"/>
    </source>
</evidence>
<dbReference type="EMBL" id="CP097289">
    <property type="protein sequence ID" value="UQT61137.1"/>
    <property type="molecule type" value="Genomic_DNA"/>
</dbReference>
<proteinExistence type="predicted"/>